<dbReference type="Proteomes" id="UP000235598">
    <property type="component" value="Unassembled WGS sequence"/>
</dbReference>
<reference evidence="1 2" key="1">
    <citation type="submission" date="2017-09" db="EMBL/GenBank/DDBJ databases">
        <title>Bacterial strain isolated from the female urinary microbiota.</title>
        <authorList>
            <person name="Thomas-White K."/>
            <person name="Kumar N."/>
            <person name="Forster S."/>
            <person name="Putonti C."/>
            <person name="Lawley T."/>
            <person name="Wolfe A.J."/>
        </authorList>
    </citation>
    <scope>NUCLEOTIDE SEQUENCE [LARGE SCALE GENOMIC DNA]</scope>
    <source>
        <strain evidence="1 2">UMB1301</strain>
    </source>
</reference>
<protein>
    <submittedName>
        <fullName evidence="1">Metal-dependent hydrolase</fullName>
    </submittedName>
</protein>
<accession>A0A2N6VQA7</accession>
<sequence>MSETLFGGDVYSSADPFATAITYDGDTVVWVGSDEAVSSGTPLDGDFVAPGFVDAALDLRSGDGYDYLSCGVTSVHVIGTQQQCDAVTGPHVVAYPTDVREGRRAIQVDEARDANTLTGPVFILVDTADELAELEKLVSDPAWKTAAQRAGVRVLIACDSQVDPEVWGTSGLALTVNPHHPRDLHALFNAGAQVSFSLAGKPWEAVRSGVENGLSARAAFNASTRFGFRALGQFDGGVLAPGSAVDMVRWSATSLVVQVADPRVAAWSTDPRSGTPGLPDLGATLPHARITWVGGRSYDATPKSV</sequence>
<comment type="caution">
    <text evidence="1">The sequence shown here is derived from an EMBL/GenBank/DDBJ whole genome shotgun (WGS) entry which is preliminary data.</text>
</comment>
<dbReference type="OrthoDB" id="3238066at2"/>
<organism evidence="1 2">
    <name type="scientific">Brevibacterium paucivorans</name>
    <dbReference type="NCBI Taxonomy" id="170994"/>
    <lineage>
        <taxon>Bacteria</taxon>
        <taxon>Bacillati</taxon>
        <taxon>Actinomycetota</taxon>
        <taxon>Actinomycetes</taxon>
        <taxon>Micrococcales</taxon>
        <taxon>Brevibacteriaceae</taxon>
        <taxon>Brevibacterium</taxon>
    </lineage>
</organism>
<dbReference type="AlphaFoldDB" id="A0A2N6VQA7"/>
<name>A0A2N6VQA7_9MICO</name>
<dbReference type="EMBL" id="PNHK01000001">
    <property type="protein sequence ID" value="PMD06269.1"/>
    <property type="molecule type" value="Genomic_DNA"/>
</dbReference>
<dbReference type="Gene3D" id="3.20.20.140">
    <property type="entry name" value="Metal-dependent hydrolases"/>
    <property type="match status" value="1"/>
</dbReference>
<evidence type="ECO:0000313" key="1">
    <source>
        <dbReference type="EMBL" id="PMD06269.1"/>
    </source>
</evidence>
<dbReference type="RefSeq" id="WP_102237918.1">
    <property type="nucleotide sequence ID" value="NZ_PNHK01000001.1"/>
</dbReference>
<proteinExistence type="predicted"/>
<evidence type="ECO:0000313" key="2">
    <source>
        <dbReference type="Proteomes" id="UP000235598"/>
    </source>
</evidence>
<keyword evidence="1" id="KW-0378">Hydrolase</keyword>
<gene>
    <name evidence="1" type="ORF">CJ199_02545</name>
</gene>
<dbReference type="GO" id="GO:0016787">
    <property type="term" value="F:hydrolase activity"/>
    <property type="evidence" value="ECO:0007669"/>
    <property type="project" value="UniProtKB-KW"/>
</dbReference>